<organism evidence="1 2">
    <name type="scientific">Henosepilachna vigintioctopunctata</name>
    <dbReference type="NCBI Taxonomy" id="420089"/>
    <lineage>
        <taxon>Eukaryota</taxon>
        <taxon>Metazoa</taxon>
        <taxon>Ecdysozoa</taxon>
        <taxon>Arthropoda</taxon>
        <taxon>Hexapoda</taxon>
        <taxon>Insecta</taxon>
        <taxon>Pterygota</taxon>
        <taxon>Neoptera</taxon>
        <taxon>Endopterygota</taxon>
        <taxon>Coleoptera</taxon>
        <taxon>Polyphaga</taxon>
        <taxon>Cucujiformia</taxon>
        <taxon>Coccinelloidea</taxon>
        <taxon>Coccinellidae</taxon>
        <taxon>Epilachninae</taxon>
        <taxon>Epilachnini</taxon>
        <taxon>Henosepilachna</taxon>
    </lineage>
</organism>
<dbReference type="EMBL" id="JARQZJ010000126">
    <property type="protein sequence ID" value="KAK9890834.1"/>
    <property type="molecule type" value="Genomic_DNA"/>
</dbReference>
<reference evidence="1 2" key="1">
    <citation type="submission" date="2023-03" db="EMBL/GenBank/DDBJ databases">
        <title>Genome insight into feeding habits of ladybird beetles.</title>
        <authorList>
            <person name="Li H.-S."/>
            <person name="Huang Y.-H."/>
            <person name="Pang H."/>
        </authorList>
    </citation>
    <scope>NUCLEOTIDE SEQUENCE [LARGE SCALE GENOMIC DNA]</scope>
    <source>
        <strain evidence="1">SYSU_2023b</strain>
        <tissue evidence="1">Whole body</tissue>
    </source>
</reference>
<protein>
    <submittedName>
        <fullName evidence="1">Uncharacterized protein</fullName>
    </submittedName>
</protein>
<dbReference type="Proteomes" id="UP001431783">
    <property type="component" value="Unassembled WGS sequence"/>
</dbReference>
<evidence type="ECO:0000313" key="1">
    <source>
        <dbReference type="EMBL" id="KAK9890834.1"/>
    </source>
</evidence>
<evidence type="ECO:0000313" key="2">
    <source>
        <dbReference type="Proteomes" id="UP001431783"/>
    </source>
</evidence>
<sequence length="105" mass="12632">MRNLWQCGNTQQPQQYMPMRLNKREEQDRFSPVLKNRTSRISQERFGTNKFCGRTCYDVDTNQWYSCCSRSEDHVVQITFRETAEQRSVLLTDGCRNSRFFVVYE</sequence>
<dbReference type="AlphaFoldDB" id="A0AAW1VFD1"/>
<keyword evidence="2" id="KW-1185">Reference proteome</keyword>
<name>A0AAW1VFD1_9CUCU</name>
<proteinExistence type="predicted"/>
<gene>
    <name evidence="1" type="ORF">WA026_012180</name>
</gene>
<comment type="caution">
    <text evidence="1">The sequence shown here is derived from an EMBL/GenBank/DDBJ whole genome shotgun (WGS) entry which is preliminary data.</text>
</comment>
<accession>A0AAW1VFD1</accession>